<dbReference type="EMBL" id="JABWCS010000220">
    <property type="protein sequence ID" value="NUU63795.1"/>
    <property type="molecule type" value="Genomic_DNA"/>
</dbReference>
<evidence type="ECO:0000256" key="1">
    <source>
        <dbReference type="SAM" id="Phobius"/>
    </source>
</evidence>
<feature type="transmembrane region" description="Helical" evidence="1">
    <location>
        <begin position="21"/>
        <end position="38"/>
    </location>
</feature>
<feature type="transmembrane region" description="Helical" evidence="1">
    <location>
        <begin position="149"/>
        <end position="169"/>
    </location>
</feature>
<evidence type="ECO:0000313" key="2">
    <source>
        <dbReference type="EMBL" id="NUU63795.1"/>
    </source>
</evidence>
<accession>A0A850ESD6</accession>
<keyword evidence="3" id="KW-1185">Reference proteome</keyword>
<keyword evidence="1" id="KW-0472">Membrane</keyword>
<protein>
    <submittedName>
        <fullName evidence="2">ABC transporter permease</fullName>
    </submittedName>
</protein>
<feature type="transmembrane region" description="Helical" evidence="1">
    <location>
        <begin position="200"/>
        <end position="221"/>
    </location>
</feature>
<gene>
    <name evidence="2" type="ORF">HPT30_25920</name>
</gene>
<dbReference type="RefSeq" id="WP_175374177.1">
    <property type="nucleotide sequence ID" value="NZ_JABWCS010000220.1"/>
</dbReference>
<evidence type="ECO:0000313" key="3">
    <source>
        <dbReference type="Proteomes" id="UP000564806"/>
    </source>
</evidence>
<name>A0A850ESD6_9BACL</name>
<dbReference type="AlphaFoldDB" id="A0A850ESD6"/>
<feature type="transmembrane region" description="Helical" evidence="1">
    <location>
        <begin position="58"/>
        <end position="78"/>
    </location>
</feature>
<feature type="transmembrane region" description="Helical" evidence="1">
    <location>
        <begin position="176"/>
        <end position="194"/>
    </location>
</feature>
<dbReference type="Pfam" id="PF12730">
    <property type="entry name" value="ABC2_membrane_4"/>
    <property type="match status" value="1"/>
</dbReference>
<dbReference type="Proteomes" id="UP000564806">
    <property type="component" value="Unassembled WGS sequence"/>
</dbReference>
<keyword evidence="1" id="KW-1133">Transmembrane helix</keyword>
<organism evidence="2 3">
    <name type="scientific">Paenibacillus agri</name>
    <dbReference type="NCBI Taxonomy" id="2744309"/>
    <lineage>
        <taxon>Bacteria</taxon>
        <taxon>Bacillati</taxon>
        <taxon>Bacillota</taxon>
        <taxon>Bacilli</taxon>
        <taxon>Bacillales</taxon>
        <taxon>Paenibacillaceae</taxon>
        <taxon>Paenibacillus</taxon>
    </lineage>
</organism>
<comment type="caution">
    <text evidence="2">The sequence shown here is derived from an EMBL/GenBank/DDBJ whole genome shotgun (WGS) entry which is preliminary data.</text>
</comment>
<sequence length="230" mass="25377">MLKLMSLEIRKHKLTGLIKGVLIANLIILGFMVLVLFVDQNEQVSTFTSFGDVFEGLFVFVKAVFIIFASALLGRLVIEEYRSNTISLLFMYPIPRKKLLTAKLIIVFLFTFCTIIISDLVLGALLFWINHFLQIIPGQLTWILVKDELVKLGTGALYAAGIGLIPLYFGMRKKSISATIISSVVLVTLISGGFDQARLGNFAAISISLGLIGIAIAYVSIRKIETDDIT</sequence>
<reference evidence="2" key="1">
    <citation type="submission" date="2020-06" db="EMBL/GenBank/DDBJ databases">
        <title>Paenibacillus sp. nov., isolated from soil.</title>
        <authorList>
            <person name="Seo Y.L."/>
        </authorList>
    </citation>
    <scope>NUCLEOTIDE SEQUENCE [LARGE SCALE GENOMIC DNA]</scope>
    <source>
        <strain evidence="2">JW14</strain>
    </source>
</reference>
<keyword evidence="1" id="KW-0812">Transmembrane</keyword>
<feature type="transmembrane region" description="Helical" evidence="1">
    <location>
        <begin position="99"/>
        <end position="129"/>
    </location>
</feature>
<proteinExistence type="predicted"/>